<feature type="domain" description="YrdC-like" evidence="14">
    <location>
        <begin position="13"/>
        <end position="198"/>
    </location>
</feature>
<keyword evidence="7 12" id="KW-0819">tRNA processing</keyword>
<dbReference type="GO" id="GO:0008033">
    <property type="term" value="P:tRNA processing"/>
    <property type="evidence" value="ECO:0007669"/>
    <property type="project" value="UniProtKB-KW"/>
</dbReference>
<dbReference type="PROSITE" id="PS51163">
    <property type="entry name" value="YRDC"/>
    <property type="match status" value="1"/>
</dbReference>
<comment type="catalytic activity">
    <reaction evidence="11 12">
        <text>L-threonine + hydrogencarbonate + ATP = L-threonylcarbamoyladenylate + diphosphate + H2O</text>
        <dbReference type="Rhea" id="RHEA:36407"/>
        <dbReference type="ChEBI" id="CHEBI:15377"/>
        <dbReference type="ChEBI" id="CHEBI:17544"/>
        <dbReference type="ChEBI" id="CHEBI:30616"/>
        <dbReference type="ChEBI" id="CHEBI:33019"/>
        <dbReference type="ChEBI" id="CHEBI:57926"/>
        <dbReference type="ChEBI" id="CHEBI:73682"/>
        <dbReference type="EC" id="2.7.7.87"/>
    </reaction>
</comment>
<comment type="similarity">
    <text evidence="2 12">Belongs to the SUA5 family.</text>
</comment>
<evidence type="ECO:0000256" key="10">
    <source>
        <dbReference type="ARBA" id="ARBA00022840"/>
    </source>
</evidence>
<dbReference type="GO" id="GO:0005737">
    <property type="term" value="C:cytoplasm"/>
    <property type="evidence" value="ECO:0007669"/>
    <property type="project" value="UniProtKB-SubCell"/>
</dbReference>
<feature type="binding site" evidence="13">
    <location>
        <position position="35"/>
    </location>
    <ligand>
        <name>L-threonine</name>
        <dbReference type="ChEBI" id="CHEBI:57926"/>
    </ligand>
</feature>
<dbReference type="RefSeq" id="WP_062386415.1">
    <property type="nucleotide sequence ID" value="NZ_CP014750.1"/>
</dbReference>
<feature type="binding site" evidence="13">
    <location>
        <position position="121"/>
    </location>
    <ligand>
        <name>L-threonine</name>
        <dbReference type="ChEBI" id="CHEBI:57926"/>
    </ligand>
</feature>
<feature type="binding site" evidence="13">
    <location>
        <position position="67"/>
    </location>
    <ligand>
        <name>L-threonine</name>
        <dbReference type="ChEBI" id="CHEBI:57926"/>
    </ligand>
</feature>
<dbReference type="NCBIfam" id="TIGR00057">
    <property type="entry name" value="L-threonylcarbamoyladenylate synthase"/>
    <property type="match status" value="1"/>
</dbReference>
<keyword evidence="10 12" id="KW-0067">ATP-binding</keyword>
<dbReference type="InterPro" id="IPR010923">
    <property type="entry name" value="T(6)A37_SUA5"/>
</dbReference>
<evidence type="ECO:0000256" key="5">
    <source>
        <dbReference type="ARBA" id="ARBA00022490"/>
    </source>
</evidence>
<feature type="binding site" evidence="13">
    <location>
        <position position="117"/>
    </location>
    <ligand>
        <name>ATP</name>
        <dbReference type="ChEBI" id="CHEBI:30616"/>
    </ligand>
</feature>
<evidence type="ECO:0000259" key="14">
    <source>
        <dbReference type="PROSITE" id="PS51163"/>
    </source>
</evidence>
<evidence type="ECO:0000256" key="13">
    <source>
        <dbReference type="PIRSR" id="PIRSR004930-1"/>
    </source>
</evidence>
<protein>
    <recommendedName>
        <fullName evidence="4 12">Threonylcarbamoyl-AMP synthase</fullName>
        <shortName evidence="12">TC-AMP synthase</shortName>
        <ecNumber evidence="3 12">2.7.7.87</ecNumber>
    </recommendedName>
    <alternativeName>
        <fullName evidence="12">L-threonylcarbamoyladenylate synthase</fullName>
    </alternativeName>
</protein>
<evidence type="ECO:0000256" key="9">
    <source>
        <dbReference type="ARBA" id="ARBA00022741"/>
    </source>
</evidence>
<feature type="binding site" evidence="13">
    <location>
        <position position="234"/>
    </location>
    <ligand>
        <name>ATP</name>
        <dbReference type="ChEBI" id="CHEBI:30616"/>
    </ligand>
</feature>
<evidence type="ECO:0000256" key="6">
    <source>
        <dbReference type="ARBA" id="ARBA00022679"/>
    </source>
</evidence>
<feature type="binding site" evidence="13">
    <location>
        <position position="180"/>
    </location>
    <ligand>
        <name>L-threonine</name>
        <dbReference type="ChEBI" id="CHEBI:57926"/>
    </ligand>
</feature>
<accession>A0A142CSI4</accession>
<dbReference type="InterPro" id="IPR038385">
    <property type="entry name" value="Sua5/YwlC_C"/>
</dbReference>
<dbReference type="InterPro" id="IPR017945">
    <property type="entry name" value="DHBP_synth_RibB-like_a/b_dom"/>
</dbReference>
<dbReference type="EMBL" id="CP014750">
    <property type="protein sequence ID" value="AMQ17736.1"/>
    <property type="molecule type" value="Genomic_DNA"/>
</dbReference>
<dbReference type="Gene3D" id="3.40.50.11030">
    <property type="entry name" value="Threonylcarbamoyl-AMP synthase, C-terminal domain"/>
    <property type="match status" value="1"/>
</dbReference>
<evidence type="ECO:0000256" key="1">
    <source>
        <dbReference type="ARBA" id="ARBA00004496"/>
    </source>
</evidence>
<dbReference type="EC" id="2.7.7.87" evidence="3 12"/>
<evidence type="ECO:0000256" key="7">
    <source>
        <dbReference type="ARBA" id="ARBA00022694"/>
    </source>
</evidence>
<evidence type="ECO:0000256" key="3">
    <source>
        <dbReference type="ARBA" id="ARBA00012584"/>
    </source>
</evidence>
<proteinExistence type="inferred from homology"/>
<dbReference type="FunFam" id="3.40.50.11030:FF:000001">
    <property type="entry name" value="Threonylcarbamoyl-AMP synthase"/>
    <property type="match status" value="1"/>
</dbReference>
<dbReference type="InterPro" id="IPR050156">
    <property type="entry name" value="TC-AMP_synthase_SUA5"/>
</dbReference>
<evidence type="ECO:0000256" key="2">
    <source>
        <dbReference type="ARBA" id="ARBA00007663"/>
    </source>
</evidence>
<comment type="function">
    <text evidence="12">Required for the formation of a threonylcarbamoyl group on adenosine at position 37 (t(6)A37) in tRNAs that read codons beginning with adenine.</text>
</comment>
<feature type="binding site" evidence="13">
    <location>
        <position position="150"/>
    </location>
    <ligand>
        <name>ATP</name>
        <dbReference type="ChEBI" id="CHEBI:30616"/>
    </ligand>
</feature>
<evidence type="ECO:0000313" key="15">
    <source>
        <dbReference type="EMBL" id="AMQ17736.1"/>
    </source>
</evidence>
<dbReference type="PANTHER" id="PTHR17490">
    <property type="entry name" value="SUA5"/>
    <property type="match status" value="1"/>
</dbReference>
<gene>
    <name evidence="15" type="ORF">A0127_00400</name>
</gene>
<sequence length="339" mass="37106">MTIVINMRDGLDERKIKVASRLILEGKLVAFPTETVYGLGADALNERAVRRIFEAKGRPADNPLIIHIASLDDLGKVAREVPEKAKILAERFWPGPLTLVLPKRDEVPLVTTGGLDTVAVRMPAHPIALALIRASTPLAAPSANISGKPSPTSAEHVIDDFYGKIEGIIDGGETWIGVESAVIDLTEEPPFLLRPGGIPLEEIEKVIGPVKVHPAVKGKNADLAKAPGMKYKHYAPNASVVVVEGTPENRRRKIRELVYEYRKKGYRVGVMATFEVEADEFYFLGQTPEEVARNLFKALRELDKRGVDMIIAEGIEEKGVGLAVMNRLRKAAGYNIVKA</sequence>
<keyword evidence="6 12" id="KW-0808">Transferase</keyword>
<keyword evidence="16" id="KW-1185">Reference proteome</keyword>
<dbReference type="GO" id="GO:0061710">
    <property type="term" value="F:L-threonylcarbamoyladenylate synthase"/>
    <property type="evidence" value="ECO:0007669"/>
    <property type="project" value="UniProtKB-EC"/>
</dbReference>
<dbReference type="PANTHER" id="PTHR17490:SF16">
    <property type="entry name" value="THREONYLCARBAMOYL-AMP SYNTHASE"/>
    <property type="match status" value="1"/>
</dbReference>
<dbReference type="OrthoDB" id="39992at2157"/>
<feature type="binding site" evidence="13">
    <location>
        <position position="62"/>
    </location>
    <ligand>
        <name>ATP</name>
        <dbReference type="ChEBI" id="CHEBI:30616"/>
    </ligand>
</feature>
<evidence type="ECO:0000256" key="12">
    <source>
        <dbReference type="PIRNR" id="PIRNR004930"/>
    </source>
</evidence>
<keyword evidence="8 12" id="KW-0548">Nucleotidyltransferase</keyword>
<feature type="binding site" evidence="13">
    <location>
        <position position="140"/>
    </location>
    <ligand>
        <name>L-threonine</name>
        <dbReference type="ChEBI" id="CHEBI:57926"/>
    </ligand>
</feature>
<dbReference type="Proteomes" id="UP000073604">
    <property type="component" value="Chromosome"/>
</dbReference>
<dbReference type="InterPro" id="IPR006070">
    <property type="entry name" value="Sua5-like_dom"/>
</dbReference>
<dbReference type="PIRSF" id="PIRSF004930">
    <property type="entry name" value="Tln_factor_SUA5"/>
    <property type="match status" value="1"/>
</dbReference>
<feature type="binding site" evidence="13">
    <location>
        <position position="142"/>
    </location>
    <ligand>
        <name>L-threonine</name>
        <dbReference type="ChEBI" id="CHEBI:57926"/>
    </ligand>
</feature>
<dbReference type="Pfam" id="PF01300">
    <property type="entry name" value="Sua5_yciO_yrdC"/>
    <property type="match status" value="1"/>
</dbReference>
<dbReference type="GeneID" id="27138960"/>
<organism evidence="15 16">
    <name type="scientific">Thermococcus peptonophilus</name>
    <dbReference type="NCBI Taxonomy" id="53952"/>
    <lineage>
        <taxon>Archaea</taxon>
        <taxon>Methanobacteriati</taxon>
        <taxon>Methanobacteriota</taxon>
        <taxon>Thermococci</taxon>
        <taxon>Thermococcales</taxon>
        <taxon>Thermococcaceae</taxon>
        <taxon>Thermococcus</taxon>
    </lineage>
</organism>
<dbReference type="STRING" id="53952.A0127_00400"/>
<dbReference type="KEGG" id="tpep:A0127_00400"/>
<dbReference type="Gene3D" id="3.90.870.10">
    <property type="entry name" value="DHBP synthase"/>
    <property type="match status" value="1"/>
</dbReference>
<dbReference type="SUPFAM" id="SSF55821">
    <property type="entry name" value="YrdC/RibB"/>
    <property type="match status" value="1"/>
</dbReference>
<dbReference type="AlphaFoldDB" id="A0A142CSI4"/>
<dbReference type="GO" id="GO:0005524">
    <property type="term" value="F:ATP binding"/>
    <property type="evidence" value="ECO:0007669"/>
    <property type="project" value="UniProtKB-UniRule"/>
</dbReference>
<dbReference type="Pfam" id="PF03481">
    <property type="entry name" value="Sua5_C"/>
    <property type="match status" value="1"/>
</dbReference>
<dbReference type="GO" id="GO:0000049">
    <property type="term" value="F:tRNA binding"/>
    <property type="evidence" value="ECO:0007669"/>
    <property type="project" value="TreeGrafter"/>
</dbReference>
<comment type="subcellular location">
    <subcellularLocation>
        <location evidence="1 12">Cytoplasm</location>
    </subcellularLocation>
</comment>
<dbReference type="FunFam" id="3.90.870.10:FF:000008">
    <property type="entry name" value="Threonylcarbamoyl-AMP synthase"/>
    <property type="match status" value="1"/>
</dbReference>
<name>A0A142CSI4_9EURY</name>
<evidence type="ECO:0000256" key="8">
    <source>
        <dbReference type="ARBA" id="ARBA00022695"/>
    </source>
</evidence>
<dbReference type="InterPro" id="IPR005145">
    <property type="entry name" value="Sua5_C"/>
</dbReference>
<keyword evidence="5 12" id="KW-0963">Cytoplasm</keyword>
<dbReference type="GO" id="GO:0003725">
    <property type="term" value="F:double-stranded RNA binding"/>
    <property type="evidence" value="ECO:0007669"/>
    <property type="project" value="UniProtKB-UniRule"/>
</dbReference>
<feature type="binding site" evidence="13">
    <location>
        <position position="58"/>
    </location>
    <ligand>
        <name>ATP</name>
        <dbReference type="ChEBI" id="CHEBI:30616"/>
    </ligand>
</feature>
<dbReference type="GO" id="GO:0006450">
    <property type="term" value="P:regulation of translational fidelity"/>
    <property type="evidence" value="ECO:0007669"/>
    <property type="project" value="TreeGrafter"/>
</dbReference>
<evidence type="ECO:0000313" key="16">
    <source>
        <dbReference type="Proteomes" id="UP000073604"/>
    </source>
</evidence>
<feature type="binding site" evidence="13">
    <location>
        <position position="194"/>
    </location>
    <ligand>
        <name>ATP</name>
        <dbReference type="ChEBI" id="CHEBI:30616"/>
    </ligand>
</feature>
<keyword evidence="9 12" id="KW-0547">Nucleotide-binding</keyword>
<reference evidence="16" key="1">
    <citation type="submission" date="2016-03" db="EMBL/GenBank/DDBJ databases">
        <authorList>
            <person name="Oger P.M."/>
        </authorList>
    </citation>
    <scope>NUCLEOTIDE SEQUENCE [LARGE SCALE GENOMIC DNA]</scope>
    <source>
        <strain evidence="16">OG-1</strain>
    </source>
</reference>
<evidence type="ECO:0000256" key="4">
    <source>
        <dbReference type="ARBA" id="ARBA00015492"/>
    </source>
</evidence>
<evidence type="ECO:0000256" key="11">
    <source>
        <dbReference type="ARBA" id="ARBA00048366"/>
    </source>
</evidence>